<evidence type="ECO:0000256" key="1">
    <source>
        <dbReference type="SAM" id="MobiDB-lite"/>
    </source>
</evidence>
<accession>A0AAJ0HT83</accession>
<feature type="compositionally biased region" description="Polar residues" evidence="1">
    <location>
        <begin position="187"/>
        <end position="212"/>
    </location>
</feature>
<comment type="caution">
    <text evidence="2">The sequence shown here is derived from an EMBL/GenBank/DDBJ whole genome shotgun (WGS) entry which is preliminary data.</text>
</comment>
<feature type="region of interest" description="Disordered" evidence="1">
    <location>
        <begin position="698"/>
        <end position="719"/>
    </location>
</feature>
<feature type="region of interest" description="Disordered" evidence="1">
    <location>
        <begin position="1"/>
        <end position="27"/>
    </location>
</feature>
<feature type="compositionally biased region" description="Basic and acidic residues" evidence="1">
    <location>
        <begin position="126"/>
        <end position="150"/>
    </location>
</feature>
<reference evidence="2" key="2">
    <citation type="submission" date="2023-06" db="EMBL/GenBank/DDBJ databases">
        <authorList>
            <consortium name="Lawrence Berkeley National Laboratory"/>
            <person name="Haridas S."/>
            <person name="Hensen N."/>
            <person name="Bonometti L."/>
            <person name="Westerberg I."/>
            <person name="Brannstrom I.O."/>
            <person name="Guillou S."/>
            <person name="Cros-Aarteil S."/>
            <person name="Calhoun S."/>
            <person name="Kuo A."/>
            <person name="Mondo S."/>
            <person name="Pangilinan J."/>
            <person name="Riley R."/>
            <person name="Labutti K."/>
            <person name="Andreopoulos B."/>
            <person name="Lipzen A."/>
            <person name="Chen C."/>
            <person name="Yanf M."/>
            <person name="Daum C."/>
            <person name="Ng V."/>
            <person name="Clum A."/>
            <person name="Steindorff A."/>
            <person name="Ohm R."/>
            <person name="Martin F."/>
            <person name="Silar P."/>
            <person name="Natvig D."/>
            <person name="Lalanne C."/>
            <person name="Gautier V."/>
            <person name="Ament-Velasquez S.L."/>
            <person name="Kruys A."/>
            <person name="Hutchinson M.I."/>
            <person name="Powell A.J."/>
            <person name="Barry K."/>
            <person name="Miller A.N."/>
            <person name="Grigoriev I.V."/>
            <person name="Debuchy R."/>
            <person name="Gladieux P."/>
            <person name="Thoren M.H."/>
            <person name="Johannesson H."/>
        </authorList>
    </citation>
    <scope>NUCLEOTIDE SEQUENCE</scope>
    <source>
        <strain evidence="2">CBS 955.72</strain>
    </source>
</reference>
<feature type="region of interest" description="Disordered" evidence="1">
    <location>
        <begin position="281"/>
        <end position="328"/>
    </location>
</feature>
<organism evidence="2 3">
    <name type="scientific">Lasiosphaeria hispida</name>
    <dbReference type="NCBI Taxonomy" id="260671"/>
    <lineage>
        <taxon>Eukaryota</taxon>
        <taxon>Fungi</taxon>
        <taxon>Dikarya</taxon>
        <taxon>Ascomycota</taxon>
        <taxon>Pezizomycotina</taxon>
        <taxon>Sordariomycetes</taxon>
        <taxon>Sordariomycetidae</taxon>
        <taxon>Sordariales</taxon>
        <taxon>Lasiosphaeriaceae</taxon>
        <taxon>Lasiosphaeria</taxon>
    </lineage>
</organism>
<name>A0AAJ0HT83_9PEZI</name>
<dbReference type="Proteomes" id="UP001275084">
    <property type="component" value="Unassembled WGS sequence"/>
</dbReference>
<dbReference type="EMBL" id="JAUIQD010000001">
    <property type="protein sequence ID" value="KAK3362318.1"/>
    <property type="molecule type" value="Genomic_DNA"/>
</dbReference>
<feature type="region of interest" description="Disordered" evidence="1">
    <location>
        <begin position="652"/>
        <end position="671"/>
    </location>
</feature>
<gene>
    <name evidence="2" type="ORF">B0T25DRAFT_575085</name>
</gene>
<evidence type="ECO:0000313" key="3">
    <source>
        <dbReference type="Proteomes" id="UP001275084"/>
    </source>
</evidence>
<keyword evidence="3" id="KW-1185">Reference proteome</keyword>
<feature type="compositionally biased region" description="Polar residues" evidence="1">
    <location>
        <begin position="369"/>
        <end position="384"/>
    </location>
</feature>
<feature type="region of interest" description="Disordered" evidence="1">
    <location>
        <begin position="585"/>
        <end position="608"/>
    </location>
</feature>
<feature type="region of interest" description="Disordered" evidence="1">
    <location>
        <begin position="369"/>
        <end position="399"/>
    </location>
</feature>
<protein>
    <submittedName>
        <fullName evidence="2">Uncharacterized protein</fullName>
    </submittedName>
</protein>
<evidence type="ECO:0000313" key="2">
    <source>
        <dbReference type="EMBL" id="KAK3362318.1"/>
    </source>
</evidence>
<proteinExistence type="predicted"/>
<feature type="region of interest" description="Disordered" evidence="1">
    <location>
        <begin position="115"/>
        <end position="250"/>
    </location>
</feature>
<dbReference type="AlphaFoldDB" id="A0AAJ0HT83"/>
<sequence length="719" mass="78621">MPRKSLRLATAPDLSLNRGSPPSPRPSTVDLIRADLGRTWSVWANNFSPNNIRNPSISLPDDNDMVFIGPEFAPTTRIAAAPSKIRKQDPLEEMLKGVFDTTPVPEARLTKGLELPTSYQLPKTAGENETHVPEEVTQARHSDHDFDFHPPYDPISQLRSQGASESSRHDDQAVLAHGTPVPDTPTFGLSKTAGTRNNATSHANKALSTAPNTRKRKVTAHTDTEDEYQPSGHKNRGAESSKLRKAVKTVAGPPVPLAKLSHAPMKKDQADVVTVSAASDAATNTTNFEPELEPELESVEYPPPEQPRPARPHNKGSSGMRPRYQDKTVEANQELELNRIMGDRESANKSKIANPAAISSSPLIVQRTNTTAGGKNDDITTTVYRENPTPSPLPQDHEGNTDMIEKKAFIVAPEAPRKGNTLRVSRPSFSPFLLNPPVDRTLAYQGAEGHGNTENLRPENIWKRATADDSPPAILHKIVSILHRSLKSKEDAIGDIVREYEENASQLLQNMNMRHMAEKSETEKTHRKASHMILDAFTGAGEALTDIIDGLQAINVEDTLAAVKHSGFLRKLDTLCRLYDSSNEQSLGIHEEEPVGESESASSQHEELVEEFQTKLLEMAKSSDETEEASGVPEDDALQQIYAEADKLLNGPIRGASRNQSSELTKDPEPATNTIYDVMEGLFDTMINSMQNPAARGDSLLRSASTTNLAGIDGLEEEG</sequence>
<reference evidence="2" key="1">
    <citation type="journal article" date="2023" name="Mol. Phylogenet. Evol.">
        <title>Genome-scale phylogeny and comparative genomics of the fungal order Sordariales.</title>
        <authorList>
            <person name="Hensen N."/>
            <person name="Bonometti L."/>
            <person name="Westerberg I."/>
            <person name="Brannstrom I.O."/>
            <person name="Guillou S."/>
            <person name="Cros-Aarteil S."/>
            <person name="Calhoun S."/>
            <person name="Haridas S."/>
            <person name="Kuo A."/>
            <person name="Mondo S."/>
            <person name="Pangilinan J."/>
            <person name="Riley R."/>
            <person name="LaButti K."/>
            <person name="Andreopoulos B."/>
            <person name="Lipzen A."/>
            <person name="Chen C."/>
            <person name="Yan M."/>
            <person name="Daum C."/>
            <person name="Ng V."/>
            <person name="Clum A."/>
            <person name="Steindorff A."/>
            <person name="Ohm R.A."/>
            <person name="Martin F."/>
            <person name="Silar P."/>
            <person name="Natvig D.O."/>
            <person name="Lalanne C."/>
            <person name="Gautier V."/>
            <person name="Ament-Velasquez S.L."/>
            <person name="Kruys A."/>
            <person name="Hutchinson M.I."/>
            <person name="Powell A.J."/>
            <person name="Barry K."/>
            <person name="Miller A.N."/>
            <person name="Grigoriev I.V."/>
            <person name="Debuchy R."/>
            <person name="Gladieux P."/>
            <person name="Hiltunen Thoren M."/>
            <person name="Johannesson H."/>
        </authorList>
    </citation>
    <scope>NUCLEOTIDE SEQUENCE</scope>
    <source>
        <strain evidence="2">CBS 955.72</strain>
    </source>
</reference>